<name>A0A0Q3JR73_BRADI</name>
<evidence type="ECO:0000313" key="3">
    <source>
        <dbReference type="EnsemblPlants" id="KQK20227"/>
    </source>
</evidence>
<keyword evidence="1" id="KW-0732">Signal</keyword>
<accession>A0A0Q3JR73</accession>
<feature type="signal peptide" evidence="1">
    <location>
        <begin position="1"/>
        <end position="19"/>
    </location>
</feature>
<evidence type="ECO:0000313" key="2">
    <source>
        <dbReference type="EMBL" id="KQK20227.1"/>
    </source>
</evidence>
<reference evidence="2" key="2">
    <citation type="submission" date="2017-06" db="EMBL/GenBank/DDBJ databases">
        <title>WGS assembly of Brachypodium distachyon.</title>
        <authorList>
            <consortium name="The International Brachypodium Initiative"/>
            <person name="Lucas S."/>
            <person name="Harmon-Smith M."/>
            <person name="Lail K."/>
            <person name="Tice H."/>
            <person name="Grimwood J."/>
            <person name="Bruce D."/>
            <person name="Barry K."/>
            <person name="Shu S."/>
            <person name="Lindquist E."/>
            <person name="Wang M."/>
            <person name="Pitluck S."/>
            <person name="Vogel J.P."/>
            <person name="Garvin D.F."/>
            <person name="Mockler T.C."/>
            <person name="Schmutz J."/>
            <person name="Rokhsar D."/>
            <person name="Bevan M.W."/>
        </authorList>
    </citation>
    <scope>NUCLEOTIDE SEQUENCE</scope>
    <source>
        <strain evidence="2">Bd21</strain>
    </source>
</reference>
<keyword evidence="4" id="KW-1185">Reference proteome</keyword>
<dbReference type="EMBL" id="CM000880">
    <property type="protein sequence ID" value="KQK20227.1"/>
    <property type="molecule type" value="Genomic_DNA"/>
</dbReference>
<organism evidence="2">
    <name type="scientific">Brachypodium distachyon</name>
    <name type="common">Purple false brome</name>
    <name type="synonym">Trachynia distachya</name>
    <dbReference type="NCBI Taxonomy" id="15368"/>
    <lineage>
        <taxon>Eukaryota</taxon>
        <taxon>Viridiplantae</taxon>
        <taxon>Streptophyta</taxon>
        <taxon>Embryophyta</taxon>
        <taxon>Tracheophyta</taxon>
        <taxon>Spermatophyta</taxon>
        <taxon>Magnoliopsida</taxon>
        <taxon>Liliopsida</taxon>
        <taxon>Poales</taxon>
        <taxon>Poaceae</taxon>
        <taxon>BOP clade</taxon>
        <taxon>Pooideae</taxon>
        <taxon>Stipodae</taxon>
        <taxon>Brachypodieae</taxon>
        <taxon>Brachypodium</taxon>
    </lineage>
</organism>
<dbReference type="Gramene" id="KQK20227">
    <property type="protein sequence ID" value="KQK20227"/>
    <property type="gene ID" value="BRADI_1g53204v3"/>
</dbReference>
<proteinExistence type="predicted"/>
<dbReference type="EnsemblPlants" id="KQK20227">
    <property type="protein sequence ID" value="KQK20227"/>
    <property type="gene ID" value="BRADI_1g53204v3"/>
</dbReference>
<reference evidence="3" key="3">
    <citation type="submission" date="2018-08" db="UniProtKB">
        <authorList>
            <consortium name="EnsemblPlants"/>
        </authorList>
    </citation>
    <scope>IDENTIFICATION</scope>
    <source>
        <strain evidence="3">cv. Bd21</strain>
    </source>
</reference>
<feature type="chain" id="PRO_5043129372" evidence="1">
    <location>
        <begin position="20"/>
        <end position="176"/>
    </location>
</feature>
<evidence type="ECO:0000256" key="1">
    <source>
        <dbReference type="SAM" id="SignalP"/>
    </source>
</evidence>
<dbReference type="AlphaFoldDB" id="A0A0Q3JR73"/>
<protein>
    <submittedName>
        <fullName evidence="2 3">Uncharacterized protein</fullName>
    </submittedName>
</protein>
<evidence type="ECO:0000313" key="4">
    <source>
        <dbReference type="Proteomes" id="UP000008810"/>
    </source>
</evidence>
<gene>
    <name evidence="3" type="primary">LOC104581676</name>
    <name evidence="2" type="ORF">BRADI_1g53204v3</name>
</gene>
<dbReference type="Proteomes" id="UP000008810">
    <property type="component" value="Chromosome 1"/>
</dbReference>
<reference evidence="2 3" key="1">
    <citation type="journal article" date="2010" name="Nature">
        <title>Genome sequencing and analysis of the model grass Brachypodium distachyon.</title>
        <authorList>
            <consortium name="International Brachypodium Initiative"/>
        </authorList>
    </citation>
    <scope>NUCLEOTIDE SEQUENCE [LARGE SCALE GENOMIC DNA]</scope>
    <source>
        <strain evidence="2 3">Bd21</strain>
    </source>
</reference>
<sequence>MLFLLVLVRELMFTQRVKTMMQGLTRRTSQWLAGVQSEKAAAAAAATAAMATVVTDAAMEEANADATYLGRRRIRPSPATPTTATGTAPPQLQISAGRLRRPPASSLRWPRLFRFIISKLFNLHIFLYLKHNTYHYTEYVYLFLAREDEFKLNFRKIGPIHHTEYIWMVFDELRRR</sequence>